<dbReference type="SUPFAM" id="SSF55681">
    <property type="entry name" value="Class II aaRS and biotin synthetases"/>
    <property type="match status" value="1"/>
</dbReference>
<dbReference type="Pfam" id="PF21948">
    <property type="entry name" value="LplA-B_cat"/>
    <property type="match status" value="1"/>
</dbReference>
<dbReference type="GO" id="GO:0005737">
    <property type="term" value="C:cytoplasm"/>
    <property type="evidence" value="ECO:0007669"/>
    <property type="project" value="UniProtKB-SubCell"/>
</dbReference>
<dbReference type="CDD" id="cd16444">
    <property type="entry name" value="LipB"/>
    <property type="match status" value="1"/>
</dbReference>
<feature type="domain" description="BPL/LPL catalytic" evidence="10">
    <location>
        <begin position="34"/>
        <end position="199"/>
    </location>
</feature>
<dbReference type="GO" id="GO:0009249">
    <property type="term" value="P:protein lipoylation"/>
    <property type="evidence" value="ECO:0007669"/>
    <property type="project" value="InterPro"/>
</dbReference>
<feature type="binding site" evidence="5 8">
    <location>
        <begin position="76"/>
        <end position="83"/>
    </location>
    <ligand>
        <name>substrate</name>
    </ligand>
</feature>
<keyword evidence="12" id="KW-1185">Reference proteome</keyword>
<dbReference type="EMBL" id="CP003940">
    <property type="protein sequence ID" value="AFZ48732.1"/>
    <property type="molecule type" value="Genomic_DNA"/>
</dbReference>
<feature type="active site" description="Acyl-thioester intermediate" evidence="5 7">
    <location>
        <position position="174"/>
    </location>
</feature>
<dbReference type="Gene3D" id="3.30.930.10">
    <property type="entry name" value="Bira Bifunctional Protein, Domain 2"/>
    <property type="match status" value="1"/>
</dbReference>
<dbReference type="InterPro" id="IPR045864">
    <property type="entry name" value="aa-tRNA-synth_II/BPL/LPL"/>
</dbReference>
<protein>
    <recommendedName>
        <fullName evidence="5 6">Octanoyltransferase</fullName>
        <ecNumber evidence="5 6">2.3.1.181</ecNumber>
    </recommendedName>
    <alternativeName>
        <fullName evidence="5">Lipoate-protein ligase B</fullName>
    </alternativeName>
    <alternativeName>
        <fullName evidence="5">Lipoyl/octanoyl transferase</fullName>
    </alternativeName>
    <alternativeName>
        <fullName evidence="5">Octanoyl-[acyl-carrier-protein]-protein N-octanoyltransferase</fullName>
    </alternativeName>
</protein>
<evidence type="ECO:0000256" key="6">
    <source>
        <dbReference type="PIRNR" id="PIRNR016262"/>
    </source>
</evidence>
<reference evidence="12" key="1">
    <citation type="journal article" date="2013" name="Proc. Natl. Acad. Sci. U.S.A.">
        <title>Improving the coverage of the cyanobacterial phylum using diversity-driven genome sequencing.</title>
        <authorList>
            <person name="Shih P.M."/>
            <person name="Wu D."/>
            <person name="Latifi A."/>
            <person name="Axen S.D."/>
            <person name="Fewer D.P."/>
            <person name="Talla E."/>
            <person name="Calteau A."/>
            <person name="Cai F."/>
            <person name="Tandeau de Marsac N."/>
            <person name="Rippka R."/>
            <person name="Herdman M."/>
            <person name="Sivonen K."/>
            <person name="Coursin T."/>
            <person name="Laurent T."/>
            <person name="Goodwin L."/>
            <person name="Nolan M."/>
            <person name="Davenport K.W."/>
            <person name="Han C.S."/>
            <person name="Rubin E.M."/>
            <person name="Eisen J.A."/>
            <person name="Woyke T."/>
            <person name="Gugger M."/>
            <person name="Kerfeld C.A."/>
        </authorList>
    </citation>
    <scope>NUCLEOTIDE SEQUENCE [LARGE SCALE GENOMIC DNA]</scope>
    <source>
        <strain evidence="12">ATCC 29140 / PCC 7202</strain>
    </source>
</reference>
<comment type="similarity">
    <text evidence="5 6">Belongs to the LipB family.</text>
</comment>
<evidence type="ECO:0000256" key="8">
    <source>
        <dbReference type="PIRSR" id="PIRSR016262-2"/>
    </source>
</evidence>
<accession>K9YQJ4</accession>
<comment type="pathway">
    <text evidence="1 5 6">Protein modification; protein lipoylation via endogenous pathway; protein N(6)-(lipoyl)lysine from octanoyl-[acyl-carrier-protein]: step 1/2.</text>
</comment>
<evidence type="ECO:0000256" key="3">
    <source>
        <dbReference type="ARBA" id="ARBA00023315"/>
    </source>
</evidence>
<gene>
    <name evidence="5" type="primary">lipB</name>
    <name evidence="11" type="ordered locus">Cyast_2790</name>
</gene>
<dbReference type="InterPro" id="IPR004143">
    <property type="entry name" value="BPL_LPL_catalytic"/>
</dbReference>
<dbReference type="InterPro" id="IPR000544">
    <property type="entry name" value="Octanoyltransferase"/>
</dbReference>
<dbReference type="PROSITE" id="PS51733">
    <property type="entry name" value="BPL_LPL_CATALYTIC"/>
    <property type="match status" value="1"/>
</dbReference>
<evidence type="ECO:0000256" key="5">
    <source>
        <dbReference type="HAMAP-Rule" id="MF_00013"/>
    </source>
</evidence>
<proteinExistence type="inferred from homology"/>
<dbReference type="PROSITE" id="PS01313">
    <property type="entry name" value="LIPB"/>
    <property type="match status" value="1"/>
</dbReference>
<dbReference type="InterPro" id="IPR020605">
    <property type="entry name" value="Octanoyltransferase_CS"/>
</dbReference>
<keyword evidence="3 5" id="KW-0012">Acyltransferase</keyword>
<dbReference type="eggNOG" id="COG0321">
    <property type="taxonomic scope" value="Bacteria"/>
</dbReference>
<feature type="binding site" evidence="5 8">
    <location>
        <begin position="156"/>
        <end position="158"/>
    </location>
    <ligand>
        <name>substrate</name>
    </ligand>
</feature>
<evidence type="ECO:0000256" key="2">
    <source>
        <dbReference type="ARBA" id="ARBA00022679"/>
    </source>
</evidence>
<evidence type="ECO:0000256" key="7">
    <source>
        <dbReference type="PIRSR" id="PIRSR016262-1"/>
    </source>
</evidence>
<dbReference type="NCBIfam" id="NF010925">
    <property type="entry name" value="PRK14345.1"/>
    <property type="match status" value="1"/>
</dbReference>
<dbReference type="PATRIC" id="fig|292563.3.peg.2909"/>
<feature type="binding site" evidence="5 8">
    <location>
        <begin position="143"/>
        <end position="145"/>
    </location>
    <ligand>
        <name>substrate</name>
    </ligand>
</feature>
<name>K9YQJ4_CYASC</name>
<keyword evidence="5" id="KW-0963">Cytoplasm</keyword>
<dbReference type="AlphaFoldDB" id="K9YQJ4"/>
<keyword evidence="2 5" id="KW-0808">Transferase</keyword>
<dbReference type="KEGG" id="csn:Cyast_2790"/>
<evidence type="ECO:0000256" key="1">
    <source>
        <dbReference type="ARBA" id="ARBA00004821"/>
    </source>
</evidence>
<dbReference type="NCBIfam" id="TIGR00214">
    <property type="entry name" value="lipB"/>
    <property type="match status" value="1"/>
</dbReference>
<dbReference type="PANTHER" id="PTHR10993:SF7">
    <property type="entry name" value="LIPOYLTRANSFERASE 2, MITOCHONDRIAL-RELATED"/>
    <property type="match status" value="1"/>
</dbReference>
<dbReference type="EC" id="2.3.1.181" evidence="5 6"/>
<comment type="catalytic activity">
    <reaction evidence="5 6">
        <text>octanoyl-[ACP] + L-lysyl-[protein] = N(6)-octanoyl-L-lysyl-[protein] + holo-[ACP] + H(+)</text>
        <dbReference type="Rhea" id="RHEA:17665"/>
        <dbReference type="Rhea" id="RHEA-COMP:9636"/>
        <dbReference type="Rhea" id="RHEA-COMP:9685"/>
        <dbReference type="Rhea" id="RHEA-COMP:9752"/>
        <dbReference type="Rhea" id="RHEA-COMP:9928"/>
        <dbReference type="ChEBI" id="CHEBI:15378"/>
        <dbReference type="ChEBI" id="CHEBI:29969"/>
        <dbReference type="ChEBI" id="CHEBI:64479"/>
        <dbReference type="ChEBI" id="CHEBI:78463"/>
        <dbReference type="ChEBI" id="CHEBI:78809"/>
        <dbReference type="EC" id="2.3.1.181"/>
    </reaction>
</comment>
<dbReference type="GO" id="GO:0016874">
    <property type="term" value="F:ligase activity"/>
    <property type="evidence" value="ECO:0007669"/>
    <property type="project" value="UniProtKB-KW"/>
</dbReference>
<evidence type="ECO:0000259" key="10">
    <source>
        <dbReference type="PROSITE" id="PS51733"/>
    </source>
</evidence>
<dbReference type="Proteomes" id="UP000010483">
    <property type="component" value="Chromosome"/>
</dbReference>
<keyword evidence="11" id="KW-0436">Ligase</keyword>
<dbReference type="STRING" id="292563.Cyast_2790"/>
<evidence type="ECO:0000256" key="9">
    <source>
        <dbReference type="PIRSR" id="PIRSR016262-3"/>
    </source>
</evidence>
<dbReference type="HAMAP" id="MF_00013">
    <property type="entry name" value="LipB"/>
    <property type="match status" value="1"/>
</dbReference>
<feature type="site" description="Lowers pKa of active site Cys" evidence="5 9">
    <location>
        <position position="140"/>
    </location>
</feature>
<comment type="subcellular location">
    <subcellularLocation>
        <location evidence="5">Cytoplasm</location>
    </subcellularLocation>
</comment>
<comment type="function">
    <text evidence="4 5 6">Catalyzes the transfer of endogenously produced octanoic acid from octanoyl-acyl-carrier-protein onto the lipoyl domains of lipoate-dependent enzymes. Lipoyl-ACP can also act as a substrate although octanoyl-ACP is likely to be the physiological substrate.</text>
</comment>
<comment type="miscellaneous">
    <text evidence="5">In the reaction, the free carboxyl group of octanoic acid is attached via an amide linkage to the epsilon-amino group of a specific lysine residue of lipoyl domains of lipoate-dependent enzymes.</text>
</comment>
<evidence type="ECO:0000256" key="4">
    <source>
        <dbReference type="ARBA" id="ARBA00024732"/>
    </source>
</evidence>
<evidence type="ECO:0000313" key="11">
    <source>
        <dbReference type="EMBL" id="AFZ48732.1"/>
    </source>
</evidence>
<sequence length="199" mass="22782">MTEKKILVENLGIIPYEQAWDYQKKLVQQRLENPDLEDILLLLEHPPVYTLGTGSTVDNLKFDLNKFSGQLFRTERGGEVTYHCLGQIVMYPIVNLRHHQQDLHWYLRQLEEVVIQLLAIYGIKAQRIEGLTGVWVGDAKISAMGIKAKRWITMHGLALNVCCNLSGFEQIIPCGIRDKSVTRLVDFVPDVPIDEVKKN</sequence>
<dbReference type="HOGENOM" id="CLU_035168_1_3_3"/>
<dbReference type="PIRSF" id="PIRSF016262">
    <property type="entry name" value="LPLase"/>
    <property type="match status" value="1"/>
</dbReference>
<evidence type="ECO:0000313" key="12">
    <source>
        <dbReference type="Proteomes" id="UP000010483"/>
    </source>
</evidence>
<dbReference type="PANTHER" id="PTHR10993">
    <property type="entry name" value="OCTANOYLTRANSFERASE"/>
    <property type="match status" value="1"/>
</dbReference>
<organism evidence="11 12">
    <name type="scientific">Cyanobacterium stanieri (strain ATCC 29140 / PCC 7202)</name>
    <dbReference type="NCBI Taxonomy" id="292563"/>
    <lineage>
        <taxon>Bacteria</taxon>
        <taxon>Bacillati</taxon>
        <taxon>Cyanobacteriota</taxon>
        <taxon>Cyanophyceae</taxon>
        <taxon>Oscillatoriophycideae</taxon>
        <taxon>Chroococcales</taxon>
        <taxon>Geminocystaceae</taxon>
        <taxon>Cyanobacterium</taxon>
    </lineage>
</organism>
<dbReference type="UniPathway" id="UPA00538">
    <property type="reaction ID" value="UER00592"/>
</dbReference>
<dbReference type="GO" id="GO:0033819">
    <property type="term" value="F:lipoyl(octanoyl) transferase activity"/>
    <property type="evidence" value="ECO:0007669"/>
    <property type="project" value="UniProtKB-EC"/>
</dbReference>